<evidence type="ECO:0000313" key="2">
    <source>
        <dbReference type="Proteomes" id="UP000007820"/>
    </source>
</evidence>
<sequence length="41" mass="4949">MVSYDLEIDLFSQAKCMHNTVFRILKMFKLYTKLCFQDGRN</sequence>
<gene>
    <name evidence="1" type="ORF">HMPREF9136_2626</name>
</gene>
<accession>F9D6Z8</accession>
<name>F9D6Z8_PREDD</name>
<comment type="caution">
    <text evidence="1">The sequence shown here is derived from an EMBL/GenBank/DDBJ whole genome shotgun (WGS) entry which is preliminary data.</text>
</comment>
<protein>
    <submittedName>
        <fullName evidence="1">Uncharacterized protein</fullName>
    </submittedName>
</protein>
<dbReference type="Proteomes" id="UP000007820">
    <property type="component" value="Unassembled WGS sequence"/>
</dbReference>
<organism evidence="1 2">
    <name type="scientific">Prevotella dentalis (strain ATCC 49559 / DSM 3688 / JCM 13448 / NCTC 12043 / ES 2772)</name>
    <name type="common">Mitsuokella dentalis</name>
    <dbReference type="NCBI Taxonomy" id="908937"/>
    <lineage>
        <taxon>Bacteria</taxon>
        <taxon>Pseudomonadati</taxon>
        <taxon>Bacteroidota</taxon>
        <taxon>Bacteroidia</taxon>
        <taxon>Bacteroidales</taxon>
        <taxon>Prevotellaceae</taxon>
        <taxon>Prevotella</taxon>
    </lineage>
</organism>
<dbReference type="EMBL" id="AFPW01000048">
    <property type="protein sequence ID" value="EGQ11867.1"/>
    <property type="molecule type" value="Genomic_DNA"/>
</dbReference>
<proteinExistence type="predicted"/>
<dbReference type="AlphaFoldDB" id="F9D6Z8"/>
<reference evidence="1 2" key="1">
    <citation type="submission" date="2011-04" db="EMBL/GenBank/DDBJ databases">
        <authorList>
            <person name="Muzny D."/>
            <person name="Qin X."/>
            <person name="Deng J."/>
            <person name="Jiang H."/>
            <person name="Liu Y."/>
            <person name="Qu J."/>
            <person name="Song X.-Z."/>
            <person name="Zhang L."/>
            <person name="Thornton R."/>
            <person name="Coyle M."/>
            <person name="Francisco L."/>
            <person name="Jackson L."/>
            <person name="Javaid M."/>
            <person name="Korchina V."/>
            <person name="Kovar C."/>
            <person name="Mata R."/>
            <person name="Mathew T."/>
            <person name="Ngo R."/>
            <person name="Nguyen L."/>
            <person name="Nguyen N."/>
            <person name="Okwuonu G."/>
            <person name="Ongeri F."/>
            <person name="Pham C."/>
            <person name="Simmons D."/>
            <person name="Wilczek-Boney K."/>
            <person name="Hale W."/>
            <person name="Jakkamsetti A."/>
            <person name="Pham P."/>
            <person name="Ruth R."/>
            <person name="San Lucas F."/>
            <person name="Warren J."/>
            <person name="Zhang J."/>
            <person name="Zhao Z."/>
            <person name="Zhou C."/>
            <person name="Zhu D."/>
            <person name="Lee S."/>
            <person name="Bess C."/>
            <person name="Blankenburg K."/>
            <person name="Forbes L."/>
            <person name="Fu Q."/>
            <person name="Gubbala S."/>
            <person name="Hirani K."/>
            <person name="Jayaseelan J.C."/>
            <person name="Lara F."/>
            <person name="Munidasa M."/>
            <person name="Palculict T."/>
            <person name="Patil S."/>
            <person name="Pu L.-L."/>
            <person name="Saada N."/>
            <person name="Tang L."/>
            <person name="Weissenberger G."/>
            <person name="Zhu Y."/>
            <person name="Hemphill L."/>
            <person name="Shang Y."/>
            <person name="Youmans B."/>
            <person name="Ayvaz T."/>
            <person name="Ross M."/>
            <person name="Santibanez J."/>
            <person name="Aqrawi P."/>
            <person name="Gross S."/>
            <person name="Joshi V."/>
            <person name="Fowler G."/>
            <person name="Nazareth L."/>
            <person name="Reid J."/>
            <person name="Worley K."/>
            <person name="Petrosino J."/>
            <person name="Highlander S."/>
            <person name="Gibbs R."/>
        </authorList>
    </citation>
    <scope>NUCLEOTIDE SEQUENCE [LARGE SCALE GENOMIC DNA]</scope>
    <source>
        <strain evidence="1 2">DSM 3688</strain>
    </source>
</reference>
<evidence type="ECO:0000313" key="1">
    <source>
        <dbReference type="EMBL" id="EGQ11867.1"/>
    </source>
</evidence>